<evidence type="ECO:0000256" key="1">
    <source>
        <dbReference type="ARBA" id="ARBA00022679"/>
    </source>
</evidence>
<dbReference type="GO" id="GO:0016746">
    <property type="term" value="F:acyltransferase activity"/>
    <property type="evidence" value="ECO:0007669"/>
    <property type="project" value="UniProtKB-KW"/>
</dbReference>
<organism evidence="4 5">
    <name type="scientific">Marinicrinis lubricantis</name>
    <dbReference type="NCBI Taxonomy" id="2086470"/>
    <lineage>
        <taxon>Bacteria</taxon>
        <taxon>Bacillati</taxon>
        <taxon>Bacillota</taxon>
        <taxon>Bacilli</taxon>
        <taxon>Bacillales</taxon>
        <taxon>Paenibacillaceae</taxon>
    </lineage>
</organism>
<dbReference type="Proteomes" id="UP001596250">
    <property type="component" value="Unassembled WGS sequence"/>
</dbReference>
<evidence type="ECO:0000313" key="5">
    <source>
        <dbReference type="Proteomes" id="UP001596250"/>
    </source>
</evidence>
<evidence type="ECO:0000313" key="4">
    <source>
        <dbReference type="EMBL" id="MFC5988349.1"/>
    </source>
</evidence>
<dbReference type="EC" id="2.3.1.-" evidence="4"/>
<dbReference type="PANTHER" id="PTHR43800">
    <property type="entry name" value="PEPTIDYL-LYSINE N-ACETYLTRANSFERASE YJAB"/>
    <property type="match status" value="1"/>
</dbReference>
<dbReference type="Gene3D" id="3.40.630.30">
    <property type="match status" value="1"/>
</dbReference>
<keyword evidence="1 4" id="KW-0808">Transferase</keyword>
<dbReference type="Pfam" id="PF13673">
    <property type="entry name" value="Acetyltransf_10"/>
    <property type="match status" value="1"/>
</dbReference>
<dbReference type="PROSITE" id="PS51186">
    <property type="entry name" value="GNAT"/>
    <property type="match status" value="1"/>
</dbReference>
<evidence type="ECO:0000259" key="3">
    <source>
        <dbReference type="PROSITE" id="PS51186"/>
    </source>
</evidence>
<dbReference type="InterPro" id="IPR000182">
    <property type="entry name" value="GNAT_dom"/>
</dbReference>
<keyword evidence="2 4" id="KW-0012">Acyltransferase</keyword>
<accession>A0ABW1IU97</accession>
<name>A0ABW1IU97_9BACL</name>
<proteinExistence type="predicted"/>
<dbReference type="EMBL" id="JBHSQV010000180">
    <property type="protein sequence ID" value="MFC5988349.1"/>
    <property type="molecule type" value="Genomic_DNA"/>
</dbReference>
<protein>
    <submittedName>
        <fullName evidence="4">GNAT family N-acetyltransferase</fullName>
        <ecNumber evidence="4">2.3.1.-</ecNumber>
    </submittedName>
</protein>
<dbReference type="SUPFAM" id="SSF55729">
    <property type="entry name" value="Acyl-CoA N-acyltransferases (Nat)"/>
    <property type="match status" value="1"/>
</dbReference>
<gene>
    <name evidence="4" type="ORF">ACFPXP_18250</name>
</gene>
<feature type="domain" description="N-acetyltransferase" evidence="3">
    <location>
        <begin position="1"/>
        <end position="137"/>
    </location>
</feature>
<sequence length="141" mass="16044">MLIDVKHRLNEPEIRDLLAYAVFPEPEALERAVHSYSESEQLLYAYEEEGRLVGVIGILPEQDGFQITHIAVAPEERRKGIGEEMIVLAAEQRDAIQISAETDDDAVDFYRKVGFIVTSLGETFPGVERYLCTWNRDEDSE</sequence>
<dbReference type="PANTHER" id="PTHR43800:SF1">
    <property type="entry name" value="PEPTIDYL-LYSINE N-ACETYLTRANSFERASE YJAB"/>
    <property type="match status" value="1"/>
</dbReference>
<evidence type="ECO:0000256" key="2">
    <source>
        <dbReference type="ARBA" id="ARBA00023315"/>
    </source>
</evidence>
<dbReference type="CDD" id="cd04301">
    <property type="entry name" value="NAT_SF"/>
    <property type="match status" value="1"/>
</dbReference>
<dbReference type="RefSeq" id="WP_379895817.1">
    <property type="nucleotide sequence ID" value="NZ_CBCSCT010000016.1"/>
</dbReference>
<reference evidence="5" key="1">
    <citation type="journal article" date="2019" name="Int. J. Syst. Evol. Microbiol.">
        <title>The Global Catalogue of Microorganisms (GCM) 10K type strain sequencing project: providing services to taxonomists for standard genome sequencing and annotation.</title>
        <authorList>
            <consortium name="The Broad Institute Genomics Platform"/>
            <consortium name="The Broad Institute Genome Sequencing Center for Infectious Disease"/>
            <person name="Wu L."/>
            <person name="Ma J."/>
        </authorList>
    </citation>
    <scope>NUCLEOTIDE SEQUENCE [LARGE SCALE GENOMIC DNA]</scope>
    <source>
        <strain evidence="5">CCM 8749</strain>
    </source>
</reference>
<comment type="caution">
    <text evidence="4">The sequence shown here is derived from an EMBL/GenBank/DDBJ whole genome shotgun (WGS) entry which is preliminary data.</text>
</comment>
<dbReference type="InterPro" id="IPR016181">
    <property type="entry name" value="Acyl_CoA_acyltransferase"/>
</dbReference>
<keyword evidence="5" id="KW-1185">Reference proteome</keyword>